<dbReference type="InterPro" id="IPR006558">
    <property type="entry name" value="LamG-like"/>
</dbReference>
<feature type="region of interest" description="Disordered" evidence="3">
    <location>
        <begin position="1"/>
        <end position="26"/>
    </location>
</feature>
<dbReference type="InterPro" id="IPR013320">
    <property type="entry name" value="ConA-like_dom_sf"/>
</dbReference>
<evidence type="ECO:0000256" key="1">
    <source>
        <dbReference type="ARBA" id="ARBA00022729"/>
    </source>
</evidence>
<name>A0A5C5W8H8_9BACT</name>
<dbReference type="Pfam" id="PF13385">
    <property type="entry name" value="Laminin_G_3"/>
    <property type="match status" value="1"/>
</dbReference>
<evidence type="ECO:0000313" key="5">
    <source>
        <dbReference type="EMBL" id="TWT47196.1"/>
    </source>
</evidence>
<dbReference type="Gene3D" id="2.60.120.200">
    <property type="match status" value="1"/>
</dbReference>
<sequence length="581" mass="63623">MPHSHYPSPPGEPGEAVAHSDQNDQSRGVVEDLDSLLEQHALGELGPAGWQRLGEIIRGDRSAALRYVQAVHDSETLRDESGGTHYSPLAPPIAVDEKLWVKPTREKGSWSLARVLPWGLAIGAAFLAAWELKTPPSELETRAPVESRPAIVLAEPQPSVSLGRITGLTPVASSDGLLRPLTVGSPLGRGEVFQLARGVARLQIGGGEVLVQGPAELSAIEERTVFLRHGQITVRHPEGMTIQTPVALATGGSEFVVVAEADDRALVTVLRGKVLANTSPDRGRSAADANSTLSAGQTMEYLRDKEHCVITQQVDAPSEGLLLSWDDTAKRLNDYERLVLSDEPLAYWPLYRVRRHRAVLDLTQNGYDGHAIGNWPTELSDVDASQPRGAYFDGESYIESDRKPPINLRTGFSIESWARVSGGPEYQAIFTSRWVLASNTDSEQCFGVTLYAGDNDRWQCWTGSGQYGRNWDKIQAPTPIMRNRWTHVAATFEPDIDQENATQSITGLVSLYIDGIAVSEARHALSLEEFEWPARIGAAEFVPKSLTSWLFHGELRDVAVYDHVLPANRVNIHAEQGRSAI</sequence>
<dbReference type="SUPFAM" id="SSF49899">
    <property type="entry name" value="Concanavalin A-like lectins/glucanases"/>
    <property type="match status" value="1"/>
</dbReference>
<keyword evidence="2" id="KW-1015">Disulfide bond</keyword>
<comment type="caution">
    <text evidence="5">The sequence shown here is derived from an EMBL/GenBank/DDBJ whole genome shotgun (WGS) entry which is preliminary data.</text>
</comment>
<dbReference type="SMART" id="SM00560">
    <property type="entry name" value="LamGL"/>
    <property type="match status" value="1"/>
</dbReference>
<evidence type="ECO:0000259" key="4">
    <source>
        <dbReference type="SMART" id="SM00560"/>
    </source>
</evidence>
<evidence type="ECO:0000256" key="3">
    <source>
        <dbReference type="SAM" id="MobiDB-lite"/>
    </source>
</evidence>
<dbReference type="AlphaFoldDB" id="A0A5C5W8H8"/>
<gene>
    <name evidence="5" type="ORF">Pla111_08080</name>
</gene>
<dbReference type="EMBL" id="SJPH01000002">
    <property type="protein sequence ID" value="TWT47196.1"/>
    <property type="molecule type" value="Genomic_DNA"/>
</dbReference>
<feature type="domain" description="LamG-like jellyroll fold" evidence="4">
    <location>
        <begin position="410"/>
        <end position="568"/>
    </location>
</feature>
<dbReference type="RefSeq" id="WP_146571639.1">
    <property type="nucleotide sequence ID" value="NZ_SJPH01000002.1"/>
</dbReference>
<keyword evidence="6" id="KW-1185">Reference proteome</keyword>
<evidence type="ECO:0000313" key="6">
    <source>
        <dbReference type="Proteomes" id="UP000318995"/>
    </source>
</evidence>
<proteinExistence type="predicted"/>
<accession>A0A5C5W8H8</accession>
<keyword evidence="1" id="KW-0732">Signal</keyword>
<reference evidence="5 6" key="1">
    <citation type="submission" date="2019-02" db="EMBL/GenBank/DDBJ databases">
        <title>Deep-cultivation of Planctomycetes and their phenomic and genomic characterization uncovers novel biology.</title>
        <authorList>
            <person name="Wiegand S."/>
            <person name="Jogler M."/>
            <person name="Boedeker C."/>
            <person name="Pinto D."/>
            <person name="Vollmers J."/>
            <person name="Rivas-Marin E."/>
            <person name="Kohn T."/>
            <person name="Peeters S.H."/>
            <person name="Heuer A."/>
            <person name="Rast P."/>
            <person name="Oberbeckmann S."/>
            <person name="Bunk B."/>
            <person name="Jeske O."/>
            <person name="Meyerdierks A."/>
            <person name="Storesund J.E."/>
            <person name="Kallscheuer N."/>
            <person name="Luecker S."/>
            <person name="Lage O.M."/>
            <person name="Pohl T."/>
            <person name="Merkel B.J."/>
            <person name="Hornburger P."/>
            <person name="Mueller R.-W."/>
            <person name="Bruemmer F."/>
            <person name="Labrenz M."/>
            <person name="Spormann A.M."/>
            <person name="Op Den Camp H."/>
            <person name="Overmann J."/>
            <person name="Amann R."/>
            <person name="Jetten M.S.M."/>
            <person name="Mascher T."/>
            <person name="Medema M.H."/>
            <person name="Devos D.P."/>
            <person name="Kaster A.-K."/>
            <person name="Ovreas L."/>
            <person name="Rohde M."/>
            <person name="Galperin M.Y."/>
            <person name="Jogler C."/>
        </authorList>
    </citation>
    <scope>NUCLEOTIDE SEQUENCE [LARGE SCALE GENOMIC DNA]</scope>
    <source>
        <strain evidence="5 6">Pla111</strain>
    </source>
</reference>
<organism evidence="5 6">
    <name type="scientific">Botrimarina hoheduenensis</name>
    <dbReference type="NCBI Taxonomy" id="2528000"/>
    <lineage>
        <taxon>Bacteria</taxon>
        <taxon>Pseudomonadati</taxon>
        <taxon>Planctomycetota</taxon>
        <taxon>Planctomycetia</taxon>
        <taxon>Pirellulales</taxon>
        <taxon>Lacipirellulaceae</taxon>
        <taxon>Botrimarina</taxon>
    </lineage>
</organism>
<dbReference type="Proteomes" id="UP000318995">
    <property type="component" value="Unassembled WGS sequence"/>
</dbReference>
<dbReference type="OrthoDB" id="9802683at2"/>
<evidence type="ECO:0000256" key="2">
    <source>
        <dbReference type="ARBA" id="ARBA00023157"/>
    </source>
</evidence>
<protein>
    <recommendedName>
        <fullName evidence="4">LamG-like jellyroll fold domain-containing protein</fullName>
    </recommendedName>
</protein>